<protein>
    <submittedName>
        <fullName evidence="3">ArsR family transcriptional regulator</fullName>
    </submittedName>
</protein>
<dbReference type="RefSeq" id="WP_289455952.1">
    <property type="nucleotide sequence ID" value="NZ_JAUCGQ010000002.1"/>
</dbReference>
<dbReference type="InterPro" id="IPR036388">
    <property type="entry name" value="WH-like_DNA-bd_sf"/>
</dbReference>
<feature type="region of interest" description="Disordered" evidence="1">
    <location>
        <begin position="238"/>
        <end position="269"/>
    </location>
</feature>
<organism evidence="3 4">
    <name type="scientific">Cellulomonas alba</name>
    <dbReference type="NCBI Taxonomy" id="3053467"/>
    <lineage>
        <taxon>Bacteria</taxon>
        <taxon>Bacillati</taxon>
        <taxon>Actinomycetota</taxon>
        <taxon>Actinomycetes</taxon>
        <taxon>Micrococcales</taxon>
        <taxon>Cellulomonadaceae</taxon>
        <taxon>Cellulomonas</taxon>
    </lineage>
</organism>
<feature type="domain" description="HTH arsR-type" evidence="2">
    <location>
        <begin position="7"/>
        <end position="99"/>
    </location>
</feature>
<sequence length="269" mass="29169">MTTRRTPAARTLASVSRVELLDLLQQRGPATVGELAAATGLHENTTREHLQRLVDEGYAVRTPEHRTVRGRPRMIYRARTADDVRADPVARRRLEDAIASAALTEALLRDYGRSAASPAETAVRAGRDTALERAAADARGTVDDADLTSATTPEARQLLALEHHLDSMGFDPELEESAPRFHMWRCPFLALARSRPEVVCNVHLGLAAGVLEAAGGPVRAVAIQPWVAERHCILELDRRPGTRTPAAGPVPTAPVRAQHLDGARDGPRP</sequence>
<dbReference type="EMBL" id="JAUCGQ010000002">
    <property type="protein sequence ID" value="MDM7855907.1"/>
    <property type="molecule type" value="Genomic_DNA"/>
</dbReference>
<dbReference type="SMART" id="SM00418">
    <property type="entry name" value="HTH_ARSR"/>
    <property type="match status" value="1"/>
</dbReference>
<dbReference type="InterPro" id="IPR005471">
    <property type="entry name" value="Tscrpt_reg_IclR_N"/>
</dbReference>
<dbReference type="Gene3D" id="1.10.10.10">
    <property type="entry name" value="Winged helix-like DNA-binding domain superfamily/Winged helix DNA-binding domain"/>
    <property type="match status" value="1"/>
</dbReference>
<name>A0ABT7SI98_9CELL</name>
<feature type="compositionally biased region" description="Basic and acidic residues" evidence="1">
    <location>
        <begin position="258"/>
        <end position="269"/>
    </location>
</feature>
<keyword evidence="4" id="KW-1185">Reference proteome</keyword>
<feature type="compositionally biased region" description="Low complexity" evidence="1">
    <location>
        <begin position="242"/>
        <end position="257"/>
    </location>
</feature>
<dbReference type="InterPro" id="IPR011991">
    <property type="entry name" value="ArsR-like_HTH"/>
</dbReference>
<dbReference type="Pfam" id="PF09339">
    <property type="entry name" value="HTH_IclR"/>
    <property type="match status" value="1"/>
</dbReference>
<evidence type="ECO:0000313" key="3">
    <source>
        <dbReference type="EMBL" id="MDM7855907.1"/>
    </source>
</evidence>
<reference evidence="3 4" key="1">
    <citation type="submission" date="2023-06" db="EMBL/GenBank/DDBJ databases">
        <title>Cellulomonas sp. MW4 Whole genome sequence.</title>
        <authorList>
            <person name="Park S."/>
        </authorList>
    </citation>
    <scope>NUCLEOTIDE SEQUENCE [LARGE SCALE GENOMIC DNA]</scope>
    <source>
        <strain evidence="3 4">MW4</strain>
    </source>
</reference>
<gene>
    <name evidence="3" type="ORF">QRT04_13280</name>
</gene>
<dbReference type="InterPro" id="IPR001845">
    <property type="entry name" value="HTH_ArsR_DNA-bd_dom"/>
</dbReference>
<evidence type="ECO:0000256" key="1">
    <source>
        <dbReference type="SAM" id="MobiDB-lite"/>
    </source>
</evidence>
<dbReference type="CDD" id="cd00090">
    <property type="entry name" value="HTH_ARSR"/>
    <property type="match status" value="1"/>
</dbReference>
<accession>A0ABT7SI98</accession>
<evidence type="ECO:0000259" key="2">
    <source>
        <dbReference type="SMART" id="SM00418"/>
    </source>
</evidence>
<comment type="caution">
    <text evidence="3">The sequence shown here is derived from an EMBL/GenBank/DDBJ whole genome shotgun (WGS) entry which is preliminary data.</text>
</comment>
<dbReference type="Proteomes" id="UP001529338">
    <property type="component" value="Unassembled WGS sequence"/>
</dbReference>
<proteinExistence type="predicted"/>
<dbReference type="InterPro" id="IPR036390">
    <property type="entry name" value="WH_DNA-bd_sf"/>
</dbReference>
<evidence type="ECO:0000313" key="4">
    <source>
        <dbReference type="Proteomes" id="UP001529338"/>
    </source>
</evidence>
<dbReference type="SUPFAM" id="SSF46785">
    <property type="entry name" value="Winged helix' DNA-binding domain"/>
    <property type="match status" value="1"/>
</dbReference>